<keyword evidence="2" id="KW-0472">Membrane</keyword>
<feature type="transmembrane region" description="Helical" evidence="2">
    <location>
        <begin position="41"/>
        <end position="63"/>
    </location>
</feature>
<evidence type="ECO:0000256" key="1">
    <source>
        <dbReference type="SAM" id="MobiDB-lite"/>
    </source>
</evidence>
<keyword evidence="2" id="KW-0812">Transmembrane</keyword>
<evidence type="ECO:0000313" key="3">
    <source>
        <dbReference type="EMBL" id="TPG63594.1"/>
    </source>
</evidence>
<dbReference type="EMBL" id="RCYZ01000007">
    <property type="protein sequence ID" value="TPG63594.1"/>
    <property type="molecule type" value="Genomic_DNA"/>
</dbReference>
<gene>
    <name evidence="3" type="ORF">EAH73_16180</name>
</gene>
<dbReference type="AlphaFoldDB" id="A0A502GNY6"/>
<evidence type="ECO:0000313" key="4">
    <source>
        <dbReference type="Proteomes" id="UP000317646"/>
    </source>
</evidence>
<reference evidence="3 4" key="1">
    <citation type="journal article" date="2019" name="Environ. Microbiol.">
        <title>Species interactions and distinct microbial communities in high Arctic permafrost affected cryosols are associated with the CH4 and CO2 gas fluxes.</title>
        <authorList>
            <person name="Altshuler I."/>
            <person name="Hamel J."/>
            <person name="Turney S."/>
            <person name="Magnuson E."/>
            <person name="Levesque R."/>
            <person name="Greer C."/>
            <person name="Whyte L.G."/>
        </authorList>
    </citation>
    <scope>NUCLEOTIDE SEQUENCE [LARGE SCALE GENOMIC DNA]</scope>
    <source>
        <strain evidence="3 4">S9.2P</strain>
    </source>
</reference>
<feature type="compositionally biased region" description="Basic and acidic residues" evidence="1">
    <location>
        <begin position="98"/>
        <end position="107"/>
    </location>
</feature>
<keyword evidence="2" id="KW-1133">Transmembrane helix</keyword>
<feature type="transmembrane region" description="Helical" evidence="2">
    <location>
        <begin position="69"/>
        <end position="90"/>
    </location>
</feature>
<protein>
    <submittedName>
        <fullName evidence="3">Uncharacterized protein</fullName>
    </submittedName>
</protein>
<accession>A0A502GNY6</accession>
<evidence type="ECO:0000256" key="2">
    <source>
        <dbReference type="SAM" id="Phobius"/>
    </source>
</evidence>
<dbReference type="Proteomes" id="UP000317646">
    <property type="component" value="Unassembled WGS sequence"/>
</dbReference>
<feature type="region of interest" description="Disordered" evidence="1">
    <location>
        <begin position="98"/>
        <end position="121"/>
    </location>
</feature>
<proteinExistence type="predicted"/>
<comment type="caution">
    <text evidence="3">The sequence shown here is derived from an EMBL/GenBank/DDBJ whole genome shotgun (WGS) entry which is preliminary data.</text>
</comment>
<organism evidence="3 4">
    <name type="scientific">Hymenobacter nivis</name>
    <dbReference type="NCBI Taxonomy" id="1850093"/>
    <lineage>
        <taxon>Bacteria</taxon>
        <taxon>Pseudomonadati</taxon>
        <taxon>Bacteroidota</taxon>
        <taxon>Cytophagia</taxon>
        <taxon>Cytophagales</taxon>
        <taxon>Hymenobacteraceae</taxon>
        <taxon>Hymenobacter</taxon>
    </lineage>
</organism>
<name>A0A502GNY6_9BACT</name>
<keyword evidence="4" id="KW-1185">Reference proteome</keyword>
<sequence length="121" mass="13209">MRRGPANAPAGAPAAKQTRPFLLVPAMDFSKLYRPSALNSFQFVAVTGLLMSAGAHFILAAFVGRVPAGFGWLYVCWLVFYAGGTLLNYFGKPNAGHHHDHDHGHDHEDDEDDHGHNGTFH</sequence>